<dbReference type="EMBL" id="CAAALY010003524">
    <property type="protein sequence ID" value="VEL08262.1"/>
    <property type="molecule type" value="Genomic_DNA"/>
</dbReference>
<accession>A0A448WCB3</accession>
<gene>
    <name evidence="1" type="ORF">PXEA_LOCUS1702</name>
</gene>
<sequence>MQNLSTSLFSPLVSSAWPYAGDEPECRATDVPSSELGLSAFLNSTSTSSLSFPSSLLPSLPSSMLDRPVGESRLTESSAVTRSSLEILSKQLGLRDDLLQTAAQVTLSSLPAYPATVSIGAISKVNSNTETSSLNVMSVAGHTGNGPLFPPAQQVAFLRQSPACQPRTEENSHAENIFHLRPMTSLSLPMPLLTLPSTGLPIPLSSLTPSATHQFVPLATGPPTAWSPVALASAAAASAATATAAASTTVASSPAIGTTNSTLRLAVTDLSLS</sequence>
<evidence type="ECO:0000313" key="2">
    <source>
        <dbReference type="Proteomes" id="UP000784294"/>
    </source>
</evidence>
<organism evidence="1 2">
    <name type="scientific">Protopolystoma xenopodis</name>
    <dbReference type="NCBI Taxonomy" id="117903"/>
    <lineage>
        <taxon>Eukaryota</taxon>
        <taxon>Metazoa</taxon>
        <taxon>Spiralia</taxon>
        <taxon>Lophotrochozoa</taxon>
        <taxon>Platyhelminthes</taxon>
        <taxon>Monogenea</taxon>
        <taxon>Polyopisthocotylea</taxon>
        <taxon>Polystomatidea</taxon>
        <taxon>Polystomatidae</taxon>
        <taxon>Protopolystoma</taxon>
    </lineage>
</organism>
<dbReference type="AlphaFoldDB" id="A0A448WCB3"/>
<proteinExistence type="predicted"/>
<keyword evidence="2" id="KW-1185">Reference proteome</keyword>
<dbReference type="Proteomes" id="UP000784294">
    <property type="component" value="Unassembled WGS sequence"/>
</dbReference>
<name>A0A448WCB3_9PLAT</name>
<comment type="caution">
    <text evidence="1">The sequence shown here is derived from an EMBL/GenBank/DDBJ whole genome shotgun (WGS) entry which is preliminary data.</text>
</comment>
<protein>
    <submittedName>
        <fullName evidence="1">Uncharacterized protein</fullName>
    </submittedName>
</protein>
<feature type="non-terminal residue" evidence="1">
    <location>
        <position position="273"/>
    </location>
</feature>
<evidence type="ECO:0000313" key="1">
    <source>
        <dbReference type="EMBL" id="VEL08262.1"/>
    </source>
</evidence>
<reference evidence="1" key="1">
    <citation type="submission" date="2018-11" db="EMBL/GenBank/DDBJ databases">
        <authorList>
            <consortium name="Pathogen Informatics"/>
        </authorList>
    </citation>
    <scope>NUCLEOTIDE SEQUENCE</scope>
</reference>